<organism evidence="1 2">
    <name type="scientific">Trifolium medium</name>
    <dbReference type="NCBI Taxonomy" id="97028"/>
    <lineage>
        <taxon>Eukaryota</taxon>
        <taxon>Viridiplantae</taxon>
        <taxon>Streptophyta</taxon>
        <taxon>Embryophyta</taxon>
        <taxon>Tracheophyta</taxon>
        <taxon>Spermatophyta</taxon>
        <taxon>Magnoliopsida</taxon>
        <taxon>eudicotyledons</taxon>
        <taxon>Gunneridae</taxon>
        <taxon>Pentapetalae</taxon>
        <taxon>rosids</taxon>
        <taxon>fabids</taxon>
        <taxon>Fabales</taxon>
        <taxon>Fabaceae</taxon>
        <taxon>Papilionoideae</taxon>
        <taxon>50 kb inversion clade</taxon>
        <taxon>NPAAA clade</taxon>
        <taxon>Hologalegina</taxon>
        <taxon>IRL clade</taxon>
        <taxon>Trifolieae</taxon>
        <taxon>Trifolium</taxon>
    </lineage>
</organism>
<protein>
    <recommendedName>
        <fullName evidence="3">RNA-directed DNA polymerase (Reverse transcriptase)</fullName>
    </recommendedName>
</protein>
<dbReference type="Gene3D" id="3.60.10.10">
    <property type="entry name" value="Endonuclease/exonuclease/phosphatase"/>
    <property type="match status" value="1"/>
</dbReference>
<dbReference type="Proteomes" id="UP000265520">
    <property type="component" value="Unassembled WGS sequence"/>
</dbReference>
<dbReference type="AlphaFoldDB" id="A0A392M3R5"/>
<evidence type="ECO:0008006" key="3">
    <source>
        <dbReference type="Google" id="ProtNLM"/>
    </source>
</evidence>
<dbReference type="SUPFAM" id="SSF56219">
    <property type="entry name" value="DNase I-like"/>
    <property type="match status" value="1"/>
</dbReference>
<dbReference type="PANTHER" id="PTHR33710:SF80">
    <property type="entry name" value="ENDONUCLEASE_EXONUCLEASE_PHOSPHATASE"/>
    <property type="match status" value="1"/>
</dbReference>
<feature type="non-terminal residue" evidence="1">
    <location>
        <position position="238"/>
    </location>
</feature>
<dbReference type="InterPro" id="IPR036691">
    <property type="entry name" value="Endo/exonu/phosph_ase_sf"/>
</dbReference>
<proteinExistence type="predicted"/>
<keyword evidence="2" id="KW-1185">Reference proteome</keyword>
<accession>A0A392M3R5</accession>
<evidence type="ECO:0000313" key="2">
    <source>
        <dbReference type="Proteomes" id="UP000265520"/>
    </source>
</evidence>
<sequence length="238" mass="27653">MWKTGKLDVKLIACSDQFIHCAIYSVDGNLSHWMSVIYAQNQLVNRKKLWLDIKNCASSIQGPWMVIGDFNIVLTVADRAGGTPVQPAEFYDLVCMMDEIGLYEHDTRGSHFTWSNKHTNGVIYSRIDIVICNKEWFLNYPKCEVEVLNPHISDLSPLRIKLLDTHTNMNSWNREEVGRPMYVLWRKLKRLQPILRGLNRRVTAGIQKIQESRIQLEQAQHLLAGDMFNQDYIQTVKY</sequence>
<dbReference type="PANTHER" id="PTHR33710">
    <property type="entry name" value="BNAC02G09200D PROTEIN"/>
    <property type="match status" value="1"/>
</dbReference>
<name>A0A392M3R5_9FABA</name>
<reference evidence="1 2" key="1">
    <citation type="journal article" date="2018" name="Front. Plant Sci.">
        <title>Red Clover (Trifolium pratense) and Zigzag Clover (T. medium) - A Picture of Genomic Similarities and Differences.</title>
        <authorList>
            <person name="Dluhosova J."/>
            <person name="Istvanek J."/>
            <person name="Nedelnik J."/>
            <person name="Repkova J."/>
        </authorList>
    </citation>
    <scope>NUCLEOTIDE SEQUENCE [LARGE SCALE GENOMIC DNA]</scope>
    <source>
        <strain evidence="2">cv. 10/8</strain>
        <tissue evidence="1">Leaf</tissue>
    </source>
</reference>
<dbReference type="EMBL" id="LXQA010003003">
    <property type="protein sequence ID" value="MCH81946.1"/>
    <property type="molecule type" value="Genomic_DNA"/>
</dbReference>
<evidence type="ECO:0000313" key="1">
    <source>
        <dbReference type="EMBL" id="MCH81946.1"/>
    </source>
</evidence>
<comment type="caution">
    <text evidence="1">The sequence shown here is derived from an EMBL/GenBank/DDBJ whole genome shotgun (WGS) entry which is preliminary data.</text>
</comment>
<gene>
    <name evidence="1" type="ORF">A2U01_0002740</name>
</gene>